<dbReference type="EnsemblMetazoa" id="ACUA025486-RA">
    <property type="protein sequence ID" value="ACUA025486-PA"/>
    <property type="gene ID" value="ACUA025486"/>
</dbReference>
<keyword evidence="1" id="KW-0812">Transmembrane</keyword>
<dbReference type="EMBL" id="AXCM01000321">
    <property type="status" value="NOT_ANNOTATED_CDS"/>
    <property type="molecule type" value="Genomic_DNA"/>
</dbReference>
<feature type="transmembrane region" description="Helical" evidence="1">
    <location>
        <begin position="31"/>
        <end position="49"/>
    </location>
</feature>
<keyword evidence="3" id="KW-1185">Reference proteome</keyword>
<organism evidence="2 3">
    <name type="scientific">Anopheles culicifacies</name>
    <dbReference type="NCBI Taxonomy" id="139723"/>
    <lineage>
        <taxon>Eukaryota</taxon>
        <taxon>Metazoa</taxon>
        <taxon>Ecdysozoa</taxon>
        <taxon>Arthropoda</taxon>
        <taxon>Hexapoda</taxon>
        <taxon>Insecta</taxon>
        <taxon>Pterygota</taxon>
        <taxon>Neoptera</taxon>
        <taxon>Endopterygota</taxon>
        <taxon>Diptera</taxon>
        <taxon>Nematocera</taxon>
        <taxon>Culicoidea</taxon>
        <taxon>Culicidae</taxon>
        <taxon>Anophelinae</taxon>
        <taxon>Anopheles</taxon>
        <taxon>culicifacies species complex</taxon>
    </lineage>
</organism>
<dbReference type="Proteomes" id="UP000075883">
    <property type="component" value="Unassembled WGS sequence"/>
</dbReference>
<reference evidence="2" key="2">
    <citation type="submission" date="2020-05" db="UniProtKB">
        <authorList>
            <consortium name="EnsemblMetazoa"/>
        </authorList>
    </citation>
    <scope>IDENTIFICATION</scope>
    <source>
        <strain evidence="2">A-37</strain>
    </source>
</reference>
<protein>
    <submittedName>
        <fullName evidence="2">Uncharacterized protein</fullName>
    </submittedName>
</protein>
<evidence type="ECO:0000256" key="1">
    <source>
        <dbReference type="SAM" id="Phobius"/>
    </source>
</evidence>
<dbReference type="EMBL" id="AXCM01000322">
    <property type="status" value="NOT_ANNOTATED_CDS"/>
    <property type="molecule type" value="Genomic_DNA"/>
</dbReference>
<name>A0A182MSW2_9DIPT</name>
<accession>A0A182MSW2</accession>
<proteinExistence type="predicted"/>
<reference evidence="3" key="1">
    <citation type="submission" date="2013-09" db="EMBL/GenBank/DDBJ databases">
        <title>The Genome Sequence of Anopheles culicifacies species A.</title>
        <authorList>
            <consortium name="The Broad Institute Genomics Platform"/>
            <person name="Neafsey D.E."/>
            <person name="Besansky N."/>
            <person name="Howell P."/>
            <person name="Walton C."/>
            <person name="Young S.K."/>
            <person name="Zeng Q."/>
            <person name="Gargeya S."/>
            <person name="Fitzgerald M."/>
            <person name="Haas B."/>
            <person name="Abouelleil A."/>
            <person name="Allen A.W."/>
            <person name="Alvarado L."/>
            <person name="Arachchi H.M."/>
            <person name="Berlin A.M."/>
            <person name="Chapman S.B."/>
            <person name="Gainer-Dewar J."/>
            <person name="Goldberg J."/>
            <person name="Griggs A."/>
            <person name="Gujja S."/>
            <person name="Hansen M."/>
            <person name="Howarth C."/>
            <person name="Imamovic A."/>
            <person name="Ireland A."/>
            <person name="Larimer J."/>
            <person name="McCowan C."/>
            <person name="Murphy C."/>
            <person name="Pearson M."/>
            <person name="Poon T.W."/>
            <person name="Priest M."/>
            <person name="Roberts A."/>
            <person name="Saif S."/>
            <person name="Shea T."/>
            <person name="Sisk P."/>
            <person name="Sykes S."/>
            <person name="Wortman J."/>
            <person name="Nusbaum C."/>
            <person name="Birren B."/>
        </authorList>
    </citation>
    <scope>NUCLEOTIDE SEQUENCE [LARGE SCALE GENOMIC DNA]</scope>
    <source>
        <strain evidence="3">A-37</strain>
    </source>
</reference>
<keyword evidence="1" id="KW-1133">Transmembrane helix</keyword>
<sequence length="170" mass="17862">MAPTKILRLLLEVRWDRHAIPSSHTNVTGRFGSTVLAVPVLMLLVLVLIRPRRCDGCIITATMSGTLVLGVVHAGVKIVLVSSAIVAVLCCRMLTGIGGGWKGGGLIGIRVGTVGRARPRPIGQIDVVHRGMPFTFLPVSVIGAFTGTAKAGLGLRSTRNPTACEPPVTR</sequence>
<evidence type="ECO:0000313" key="3">
    <source>
        <dbReference type="Proteomes" id="UP000075883"/>
    </source>
</evidence>
<dbReference type="AlphaFoldDB" id="A0A182MSW2"/>
<evidence type="ECO:0000313" key="2">
    <source>
        <dbReference type="EnsemblMetazoa" id="ACUA025486-PA"/>
    </source>
</evidence>
<dbReference type="VEuPathDB" id="VectorBase:ACUA025486"/>
<keyword evidence="1" id="KW-0472">Membrane</keyword>